<evidence type="ECO:0000313" key="3">
    <source>
        <dbReference type="Proteomes" id="UP000008068"/>
    </source>
</evidence>
<name>G0MHQ7_CAEBE</name>
<dbReference type="HOGENOM" id="CLU_1262528_0_0_1"/>
<evidence type="ECO:0000313" key="2">
    <source>
        <dbReference type="EMBL" id="EGT59257.1"/>
    </source>
</evidence>
<evidence type="ECO:0000256" key="1">
    <source>
        <dbReference type="SAM" id="MobiDB-lite"/>
    </source>
</evidence>
<reference evidence="3" key="1">
    <citation type="submission" date="2011-07" db="EMBL/GenBank/DDBJ databases">
        <authorList>
            <consortium name="Caenorhabditis brenneri Sequencing and Analysis Consortium"/>
            <person name="Wilson R.K."/>
        </authorList>
    </citation>
    <scope>NUCLEOTIDE SEQUENCE [LARGE SCALE GENOMIC DNA]</scope>
    <source>
        <strain evidence="3">PB2801</strain>
    </source>
</reference>
<feature type="compositionally biased region" description="Acidic residues" evidence="1">
    <location>
        <begin position="178"/>
        <end position="192"/>
    </location>
</feature>
<accession>G0MHQ7</accession>
<feature type="region of interest" description="Disordered" evidence="1">
    <location>
        <begin position="142"/>
        <end position="202"/>
    </location>
</feature>
<organism evidence="3">
    <name type="scientific">Caenorhabditis brenneri</name>
    <name type="common">Nematode worm</name>
    <dbReference type="NCBI Taxonomy" id="135651"/>
    <lineage>
        <taxon>Eukaryota</taxon>
        <taxon>Metazoa</taxon>
        <taxon>Ecdysozoa</taxon>
        <taxon>Nematoda</taxon>
        <taxon>Chromadorea</taxon>
        <taxon>Rhabditida</taxon>
        <taxon>Rhabditina</taxon>
        <taxon>Rhabditomorpha</taxon>
        <taxon>Rhabditoidea</taxon>
        <taxon>Rhabditidae</taxon>
        <taxon>Peloderinae</taxon>
        <taxon>Caenorhabditis</taxon>
    </lineage>
</organism>
<proteinExistence type="predicted"/>
<sequence>MAFVWAEGDLAWYSASVVKLIERKPGRKWSVQYLGFLQNSILTVKEAKLAAFHVNDEYRVTGVATDRAAQAEGVRMARALLQPPNGPWQNGVAQAQPLDAQGVDQAQPQDAHVAPVQANEIVADPLPEPGHSDEVQGDDMAEPQELEAEEEQANAAPEAEQVIEESKRGNQLRRRFEEIEEDGIEEEHEVDEQPPAKRARVDEESWSEWFRSWFKWIGF</sequence>
<feature type="compositionally biased region" description="Acidic residues" evidence="1">
    <location>
        <begin position="142"/>
        <end position="152"/>
    </location>
</feature>
<dbReference type="Proteomes" id="UP000008068">
    <property type="component" value="Unassembled WGS sequence"/>
</dbReference>
<protein>
    <submittedName>
        <fullName evidence="2">Uncharacterized protein</fullName>
    </submittedName>
</protein>
<keyword evidence="3" id="KW-1185">Reference proteome</keyword>
<dbReference type="AlphaFoldDB" id="G0MHQ7"/>
<gene>
    <name evidence="2" type="ORF">CAEBREN_07637</name>
</gene>
<dbReference type="InParanoid" id="G0MHQ7"/>
<dbReference type="EMBL" id="GL379795">
    <property type="protein sequence ID" value="EGT59257.1"/>
    <property type="molecule type" value="Genomic_DNA"/>
</dbReference>